<dbReference type="EMBL" id="JASCZI010151046">
    <property type="protein sequence ID" value="MED6167763.1"/>
    <property type="molecule type" value="Genomic_DNA"/>
</dbReference>
<sequence>MARKKSRDSIELGVQVYEGSRGLELGLRQQQNIGSSKCLWGCCFHVGQKLTSRLTVAAGGPPAIVPATNLGYSH</sequence>
<proteinExistence type="predicted"/>
<dbReference type="Proteomes" id="UP001341840">
    <property type="component" value="Unassembled WGS sequence"/>
</dbReference>
<name>A0ABU6V765_9FABA</name>
<comment type="caution">
    <text evidence="1">The sequence shown here is derived from an EMBL/GenBank/DDBJ whole genome shotgun (WGS) entry which is preliminary data.</text>
</comment>
<protein>
    <submittedName>
        <fullName evidence="1">Uncharacterized protein</fullName>
    </submittedName>
</protein>
<evidence type="ECO:0000313" key="1">
    <source>
        <dbReference type="EMBL" id="MED6167763.1"/>
    </source>
</evidence>
<evidence type="ECO:0000313" key="2">
    <source>
        <dbReference type="Proteomes" id="UP001341840"/>
    </source>
</evidence>
<reference evidence="1 2" key="1">
    <citation type="journal article" date="2023" name="Plants (Basel)">
        <title>Bridging the Gap: Combining Genomics and Transcriptomics Approaches to Understand Stylosanthes scabra, an Orphan Legume from the Brazilian Caatinga.</title>
        <authorList>
            <person name="Ferreira-Neto J.R.C."/>
            <person name="da Silva M.D."/>
            <person name="Binneck E."/>
            <person name="de Melo N.F."/>
            <person name="da Silva R.H."/>
            <person name="de Melo A.L.T.M."/>
            <person name="Pandolfi V."/>
            <person name="Bustamante F.O."/>
            <person name="Brasileiro-Vidal A.C."/>
            <person name="Benko-Iseppon A.M."/>
        </authorList>
    </citation>
    <scope>NUCLEOTIDE SEQUENCE [LARGE SCALE GENOMIC DNA]</scope>
    <source>
        <tissue evidence="1">Leaves</tissue>
    </source>
</reference>
<accession>A0ABU6V765</accession>
<keyword evidence="2" id="KW-1185">Reference proteome</keyword>
<organism evidence="1 2">
    <name type="scientific">Stylosanthes scabra</name>
    <dbReference type="NCBI Taxonomy" id="79078"/>
    <lineage>
        <taxon>Eukaryota</taxon>
        <taxon>Viridiplantae</taxon>
        <taxon>Streptophyta</taxon>
        <taxon>Embryophyta</taxon>
        <taxon>Tracheophyta</taxon>
        <taxon>Spermatophyta</taxon>
        <taxon>Magnoliopsida</taxon>
        <taxon>eudicotyledons</taxon>
        <taxon>Gunneridae</taxon>
        <taxon>Pentapetalae</taxon>
        <taxon>rosids</taxon>
        <taxon>fabids</taxon>
        <taxon>Fabales</taxon>
        <taxon>Fabaceae</taxon>
        <taxon>Papilionoideae</taxon>
        <taxon>50 kb inversion clade</taxon>
        <taxon>dalbergioids sensu lato</taxon>
        <taxon>Dalbergieae</taxon>
        <taxon>Pterocarpus clade</taxon>
        <taxon>Stylosanthes</taxon>
    </lineage>
</organism>
<gene>
    <name evidence="1" type="ORF">PIB30_005728</name>
</gene>